<dbReference type="AlphaFoldDB" id="H2BUK6"/>
<proteinExistence type="predicted"/>
<gene>
    <name evidence="1" type="ORF">Gilli_3278</name>
</gene>
<dbReference type="HOGENOM" id="CLU_2436635_0_0_10"/>
<name>H2BUK6_GILLR</name>
<reference evidence="2" key="1">
    <citation type="journal article" date="2012" name="Stand. Genomic Sci.">
        <title>Genome sequence of the Antarctic rhodopsins-containing flavobacterium Gillisia limnaea type strain (R-8282(T)).</title>
        <authorList>
            <person name="Riedel T."/>
            <person name="Held B."/>
            <person name="Nolan M."/>
            <person name="Lucas S."/>
            <person name="Lapidus A."/>
            <person name="Tice H."/>
            <person name="Del Rio T.G."/>
            <person name="Cheng J.F."/>
            <person name="Han C."/>
            <person name="Tapia R."/>
            <person name="Goodwin L.A."/>
            <person name="Pitluck S."/>
            <person name="Liolios K."/>
            <person name="Mavromatis K."/>
            <person name="Pagani I."/>
            <person name="Ivanova N."/>
            <person name="Mikhailova N."/>
            <person name="Pati A."/>
            <person name="Chen A."/>
            <person name="Palaniappan K."/>
            <person name="Land M."/>
            <person name="Rohde M."/>
            <person name="Tindall B.J."/>
            <person name="Detter J.C."/>
            <person name="Goker M."/>
            <person name="Bristow J."/>
            <person name="Eisen J.A."/>
            <person name="Markowitz V."/>
            <person name="Hugenholtz P."/>
            <person name="Kyrpides N.C."/>
            <person name="Klenk H.P."/>
            <person name="Woyke T."/>
        </authorList>
    </citation>
    <scope>NUCLEOTIDE SEQUENCE [LARGE SCALE GENOMIC DNA]</scope>
    <source>
        <strain evidence="2">DSM 15749 / LMG 21470 / R-8282</strain>
    </source>
</reference>
<protein>
    <submittedName>
        <fullName evidence="1">Uncharacterized protein</fullName>
    </submittedName>
</protein>
<dbReference type="EMBL" id="JH594606">
    <property type="protein sequence ID" value="EHQ03884.1"/>
    <property type="molecule type" value="Genomic_DNA"/>
</dbReference>
<evidence type="ECO:0000313" key="2">
    <source>
        <dbReference type="Proteomes" id="UP000003844"/>
    </source>
</evidence>
<sequence>MTERRGFVKYRDFNQKLMQLYAHRTPGQKNPDLYPEIIKNFKKAVPIQNESGRIGKSAGSSTIFEWLTYSKVFLTWLLTLQDFRQYLFYY</sequence>
<keyword evidence="2" id="KW-1185">Reference proteome</keyword>
<dbReference type="Proteomes" id="UP000003844">
    <property type="component" value="Unassembled WGS sequence"/>
</dbReference>
<evidence type="ECO:0000313" key="1">
    <source>
        <dbReference type="EMBL" id="EHQ03884.1"/>
    </source>
</evidence>
<organism evidence="1 2">
    <name type="scientific">Gillisia limnaea (strain DSM 15749 / LMG 21470 / R-8282)</name>
    <dbReference type="NCBI Taxonomy" id="865937"/>
    <lineage>
        <taxon>Bacteria</taxon>
        <taxon>Pseudomonadati</taxon>
        <taxon>Bacteroidota</taxon>
        <taxon>Flavobacteriia</taxon>
        <taxon>Flavobacteriales</taxon>
        <taxon>Flavobacteriaceae</taxon>
        <taxon>Gillisia</taxon>
    </lineage>
</organism>
<accession>H2BUK6</accession>